<dbReference type="InterPro" id="IPR008538">
    <property type="entry name" value="Uma2"/>
</dbReference>
<gene>
    <name evidence="2" type="ORF">C7383_11775</name>
</gene>
<evidence type="ECO:0000313" key="3">
    <source>
        <dbReference type="Proteomes" id="UP000245412"/>
    </source>
</evidence>
<dbReference type="InterPro" id="IPR011335">
    <property type="entry name" value="Restrct_endonuc-II-like"/>
</dbReference>
<dbReference type="GO" id="GO:0004519">
    <property type="term" value="F:endonuclease activity"/>
    <property type="evidence" value="ECO:0007669"/>
    <property type="project" value="UniProtKB-KW"/>
</dbReference>
<keyword evidence="2" id="KW-0255">Endonuclease</keyword>
<dbReference type="PANTHER" id="PTHR34107:SF4">
    <property type="entry name" value="SLL1222 PROTEIN"/>
    <property type="match status" value="1"/>
</dbReference>
<protein>
    <submittedName>
        <fullName evidence="2">Uma2 family endonuclease</fullName>
    </submittedName>
</protein>
<keyword evidence="2" id="KW-0378">Hydrolase</keyword>
<comment type="caution">
    <text evidence="2">The sequence shown here is derived from an EMBL/GenBank/DDBJ whole genome shotgun (WGS) entry which is preliminary data.</text>
</comment>
<dbReference type="AlphaFoldDB" id="A0AB73SYW7"/>
<feature type="domain" description="Putative restriction endonuclease" evidence="1">
    <location>
        <begin position="13"/>
        <end position="167"/>
    </location>
</feature>
<evidence type="ECO:0000313" key="2">
    <source>
        <dbReference type="EMBL" id="PWJ72604.1"/>
    </source>
</evidence>
<dbReference type="Proteomes" id="UP000245412">
    <property type="component" value="Unassembled WGS sequence"/>
</dbReference>
<sequence>MAIPQKQIYTETDYYNLPEDIRAELIDGQFYYQAAPSRIHQKILNAVNNTIYNYIKAKGGSCEVYPSPFAVKLFNDRKTIVEPDISVICDPDKLTDKGCTGAPDWIIEIISPGNSSHDYIRKLNLYTDAGVREYWIVNPIEQTIFVYYLEKDSFKATPYTFQDKIKVKIYDDLWIDFQEINL</sequence>
<dbReference type="RefSeq" id="WP_109748351.1">
    <property type="nucleotide sequence ID" value="NZ_JANKBI010000017.1"/>
</dbReference>
<dbReference type="CDD" id="cd06260">
    <property type="entry name" value="DUF820-like"/>
    <property type="match status" value="1"/>
</dbReference>
<organism evidence="2 3">
    <name type="scientific">Murimonas intestini</name>
    <dbReference type="NCBI Taxonomy" id="1337051"/>
    <lineage>
        <taxon>Bacteria</taxon>
        <taxon>Bacillati</taxon>
        <taxon>Bacillota</taxon>
        <taxon>Clostridia</taxon>
        <taxon>Lachnospirales</taxon>
        <taxon>Lachnospiraceae</taxon>
        <taxon>Murimonas</taxon>
    </lineage>
</organism>
<keyword evidence="2" id="KW-0540">Nuclease</keyword>
<proteinExistence type="predicted"/>
<keyword evidence="3" id="KW-1185">Reference proteome</keyword>
<accession>A0AB73SYW7</accession>
<dbReference type="EMBL" id="QGGY01000017">
    <property type="protein sequence ID" value="PWJ72604.1"/>
    <property type="molecule type" value="Genomic_DNA"/>
</dbReference>
<reference evidence="2 3" key="1">
    <citation type="submission" date="2018-05" db="EMBL/GenBank/DDBJ databases">
        <authorList>
            <person name="Goeker M."/>
            <person name="Huntemann M."/>
            <person name="Clum A."/>
            <person name="Pillay M."/>
            <person name="Palaniappan K."/>
            <person name="Varghese N."/>
            <person name="Mikhailova N."/>
            <person name="Stamatis D."/>
            <person name="Reddy T."/>
            <person name="Daum C."/>
            <person name="Shapiro N."/>
            <person name="Ivanova N."/>
            <person name="Kyrpides N."/>
            <person name="Woyke T."/>
        </authorList>
    </citation>
    <scope>NUCLEOTIDE SEQUENCE [LARGE SCALE GENOMIC DNA]</scope>
    <source>
        <strain evidence="2 3">DSM 26524</strain>
    </source>
</reference>
<name>A0AB73SYW7_9FIRM</name>
<evidence type="ECO:0000259" key="1">
    <source>
        <dbReference type="Pfam" id="PF05685"/>
    </source>
</evidence>
<dbReference type="InterPro" id="IPR012296">
    <property type="entry name" value="Nuclease_put_TT1808"/>
</dbReference>
<dbReference type="SUPFAM" id="SSF52980">
    <property type="entry name" value="Restriction endonuclease-like"/>
    <property type="match status" value="1"/>
</dbReference>
<dbReference type="Gene3D" id="3.90.1570.10">
    <property type="entry name" value="tt1808, chain A"/>
    <property type="match status" value="1"/>
</dbReference>
<dbReference type="PANTHER" id="PTHR34107">
    <property type="entry name" value="SLL0198 PROTEIN-RELATED"/>
    <property type="match status" value="1"/>
</dbReference>
<dbReference type="Pfam" id="PF05685">
    <property type="entry name" value="Uma2"/>
    <property type="match status" value="1"/>
</dbReference>